<dbReference type="Pfam" id="PF01070">
    <property type="entry name" value="FMN_dh"/>
    <property type="match status" value="1"/>
</dbReference>
<evidence type="ECO:0000256" key="2">
    <source>
        <dbReference type="ARBA" id="ARBA00022630"/>
    </source>
</evidence>
<proteinExistence type="inferred from homology"/>
<dbReference type="PROSITE" id="PS51349">
    <property type="entry name" value="FMN_HYDROXY_ACID_DH_2"/>
    <property type="match status" value="1"/>
</dbReference>
<evidence type="ECO:0000256" key="3">
    <source>
        <dbReference type="ARBA" id="ARBA00022643"/>
    </source>
</evidence>
<evidence type="ECO:0000256" key="1">
    <source>
        <dbReference type="ARBA" id="ARBA00001917"/>
    </source>
</evidence>
<keyword evidence="4" id="KW-0560">Oxidoreductase</keyword>
<dbReference type="PANTHER" id="PTHR10578:SF107">
    <property type="entry name" value="2-HYDROXYACID OXIDASE 1"/>
    <property type="match status" value="1"/>
</dbReference>
<organism evidence="7 8">
    <name type="scientific">Asaia siamensis</name>
    <dbReference type="NCBI Taxonomy" id="110479"/>
    <lineage>
        <taxon>Bacteria</taxon>
        <taxon>Pseudomonadati</taxon>
        <taxon>Pseudomonadota</taxon>
        <taxon>Alphaproteobacteria</taxon>
        <taxon>Acetobacterales</taxon>
        <taxon>Acetobacteraceae</taxon>
        <taxon>Asaia</taxon>
    </lineage>
</organism>
<comment type="cofactor">
    <cofactor evidence="1">
        <name>FMN</name>
        <dbReference type="ChEBI" id="CHEBI:58210"/>
    </cofactor>
</comment>
<evidence type="ECO:0000313" key="7">
    <source>
        <dbReference type="EMBL" id="GGC37950.1"/>
    </source>
</evidence>
<keyword evidence="2" id="KW-0285">Flavoprotein</keyword>
<gene>
    <name evidence="7" type="primary">lldD</name>
    <name evidence="7" type="ORF">GCM10007207_24400</name>
</gene>
<feature type="domain" description="FMN hydroxy acid dehydrogenase" evidence="6">
    <location>
        <begin position="7"/>
        <end position="385"/>
    </location>
</feature>
<dbReference type="PANTHER" id="PTHR10578">
    <property type="entry name" value="S -2-HYDROXY-ACID OXIDASE-RELATED"/>
    <property type="match status" value="1"/>
</dbReference>
<protein>
    <submittedName>
        <fullName evidence="7">Alpha-hydroxy-acid oxidizing enzyme</fullName>
    </submittedName>
</protein>
<evidence type="ECO:0000313" key="8">
    <source>
        <dbReference type="Proteomes" id="UP000637769"/>
    </source>
</evidence>
<name>A0ABQ1MBE1_9PROT</name>
<keyword evidence="3" id="KW-0288">FMN</keyword>
<sequence length="385" mass="41948">MPGISSARLKQILNLNDFEAQARKHLPRAIFGYVQGGADDGTTISHNREVLNRIRLIPRILRDVSACSQKVTLFGQRFASPFMIAPMGASAVVAHDADNAMAKAARAARIPYILSANAITPIEEIGQSYPGCWFAGYQKPDESNIERMVKRVADAGFTAYFLTADVAVGSNRENNKRNGYTMPFRPTARLAFDMARHPSWLYRTGLKTVCQRGVPRISNIDPVERPSIFSSEIDAVTGYASFSWKHAEMIRRYWKGALIIKGVLSPEDAKLARELGADGIVVSNHGGRQLDCAVSPMEVLSAIKAESGSMTVLVDSGFRRGTDVVKGLASGADAVLIGRPFLYAAALGREKAITRAIGLLQREIHIDQCLLGVETCEALKEIAQA</sequence>
<dbReference type="PIRSF" id="PIRSF000138">
    <property type="entry name" value="Al-hdrx_acd_dh"/>
    <property type="match status" value="1"/>
</dbReference>
<dbReference type="RefSeq" id="WP_188427089.1">
    <property type="nucleotide sequence ID" value="NZ_BMCH01000006.1"/>
</dbReference>
<dbReference type="CDD" id="cd02809">
    <property type="entry name" value="alpha_hydroxyacid_oxid_FMN"/>
    <property type="match status" value="1"/>
</dbReference>
<reference evidence="8" key="1">
    <citation type="journal article" date="2019" name="Int. J. Syst. Evol. Microbiol.">
        <title>The Global Catalogue of Microorganisms (GCM) 10K type strain sequencing project: providing services to taxonomists for standard genome sequencing and annotation.</title>
        <authorList>
            <consortium name="The Broad Institute Genomics Platform"/>
            <consortium name="The Broad Institute Genome Sequencing Center for Infectious Disease"/>
            <person name="Wu L."/>
            <person name="Ma J."/>
        </authorList>
    </citation>
    <scope>NUCLEOTIDE SEQUENCE [LARGE SCALE GENOMIC DNA]</scope>
    <source>
        <strain evidence="8">CCM 7132</strain>
    </source>
</reference>
<dbReference type="PROSITE" id="PS00557">
    <property type="entry name" value="FMN_HYDROXY_ACID_DH_1"/>
    <property type="match status" value="1"/>
</dbReference>
<dbReference type="Proteomes" id="UP000637769">
    <property type="component" value="Unassembled WGS sequence"/>
</dbReference>
<dbReference type="SUPFAM" id="SSF51395">
    <property type="entry name" value="FMN-linked oxidoreductases"/>
    <property type="match status" value="1"/>
</dbReference>
<dbReference type="InterPro" id="IPR000262">
    <property type="entry name" value="FMN-dep_DH"/>
</dbReference>
<evidence type="ECO:0000256" key="4">
    <source>
        <dbReference type="ARBA" id="ARBA00023002"/>
    </source>
</evidence>
<dbReference type="Gene3D" id="3.20.20.70">
    <property type="entry name" value="Aldolase class I"/>
    <property type="match status" value="1"/>
</dbReference>
<dbReference type="InterPro" id="IPR012133">
    <property type="entry name" value="Alpha-hydoxy_acid_DH_FMN"/>
</dbReference>
<comment type="caution">
    <text evidence="7">The sequence shown here is derived from an EMBL/GenBank/DDBJ whole genome shotgun (WGS) entry which is preliminary data.</text>
</comment>
<accession>A0ABQ1MBE1</accession>
<dbReference type="InterPro" id="IPR037396">
    <property type="entry name" value="FMN_HAD"/>
</dbReference>
<keyword evidence="8" id="KW-1185">Reference proteome</keyword>
<evidence type="ECO:0000259" key="6">
    <source>
        <dbReference type="PROSITE" id="PS51349"/>
    </source>
</evidence>
<evidence type="ECO:0000256" key="5">
    <source>
        <dbReference type="ARBA" id="ARBA00024042"/>
    </source>
</evidence>
<dbReference type="InterPro" id="IPR013785">
    <property type="entry name" value="Aldolase_TIM"/>
</dbReference>
<dbReference type="EMBL" id="BMCH01000006">
    <property type="protein sequence ID" value="GGC37950.1"/>
    <property type="molecule type" value="Genomic_DNA"/>
</dbReference>
<dbReference type="InterPro" id="IPR008259">
    <property type="entry name" value="FMN_hydac_DH_AS"/>
</dbReference>
<comment type="similarity">
    <text evidence="5">Belongs to the FMN-dependent alpha-hydroxy acid dehydrogenase family.</text>
</comment>